<gene>
    <name evidence="1" type="ORF">PR001_g15864</name>
</gene>
<organism evidence="1 2">
    <name type="scientific">Phytophthora rubi</name>
    <dbReference type="NCBI Taxonomy" id="129364"/>
    <lineage>
        <taxon>Eukaryota</taxon>
        <taxon>Sar</taxon>
        <taxon>Stramenopiles</taxon>
        <taxon>Oomycota</taxon>
        <taxon>Peronosporomycetes</taxon>
        <taxon>Peronosporales</taxon>
        <taxon>Peronosporaceae</taxon>
        <taxon>Phytophthora</taxon>
    </lineage>
</organism>
<proteinExistence type="predicted"/>
<evidence type="ECO:0000313" key="1">
    <source>
        <dbReference type="EMBL" id="KAE9011667.1"/>
    </source>
</evidence>
<name>A0A6A3L0X2_9STRA</name>
<dbReference type="AlphaFoldDB" id="A0A6A3L0X2"/>
<evidence type="ECO:0000313" key="2">
    <source>
        <dbReference type="Proteomes" id="UP000429607"/>
    </source>
</evidence>
<protein>
    <submittedName>
        <fullName evidence="1">Uncharacterized protein</fullName>
    </submittedName>
</protein>
<comment type="caution">
    <text evidence="1">The sequence shown here is derived from an EMBL/GenBank/DDBJ whole genome shotgun (WGS) entry which is preliminary data.</text>
</comment>
<accession>A0A6A3L0X2</accession>
<dbReference type="EMBL" id="QXFV01001218">
    <property type="protein sequence ID" value="KAE9011667.1"/>
    <property type="molecule type" value="Genomic_DNA"/>
</dbReference>
<dbReference type="Proteomes" id="UP000429607">
    <property type="component" value="Unassembled WGS sequence"/>
</dbReference>
<sequence length="34" mass="3697">MTSTAMMLRCSASSSATQCYYTDGVQCYHAVLLC</sequence>
<reference evidence="1 2" key="1">
    <citation type="submission" date="2018-09" db="EMBL/GenBank/DDBJ databases">
        <title>Genomic investigation of the strawberry pathogen Phytophthora fragariae indicates pathogenicity is determined by transcriptional variation in three key races.</title>
        <authorList>
            <person name="Adams T.M."/>
            <person name="Armitage A.D."/>
            <person name="Sobczyk M.K."/>
            <person name="Bates H.J."/>
            <person name="Dunwell J.M."/>
            <person name="Nellist C.F."/>
            <person name="Harrison R.J."/>
        </authorList>
    </citation>
    <scope>NUCLEOTIDE SEQUENCE [LARGE SCALE GENOMIC DNA]</scope>
    <source>
        <strain evidence="1 2">SCRP249</strain>
    </source>
</reference>